<dbReference type="PROSITE" id="PS50821">
    <property type="entry name" value="PAZ"/>
    <property type="match status" value="1"/>
</dbReference>
<evidence type="ECO:0000256" key="4">
    <source>
        <dbReference type="SAM" id="MobiDB-lite"/>
    </source>
</evidence>
<proteinExistence type="inferred from homology"/>
<dbReference type="SUPFAM" id="SSF55945">
    <property type="entry name" value="TATA-box binding protein-like"/>
    <property type="match status" value="2"/>
</dbReference>
<dbReference type="GO" id="GO:0003677">
    <property type="term" value="F:DNA binding"/>
    <property type="evidence" value="ECO:0007669"/>
    <property type="project" value="UniProtKB-KW"/>
</dbReference>
<dbReference type="AlphaFoldDB" id="A0A914MW11"/>
<dbReference type="Gene3D" id="3.30.310.10">
    <property type="entry name" value="TATA-Binding Protein"/>
    <property type="match status" value="2"/>
</dbReference>
<accession>A0A914MW11</accession>
<feature type="domain" description="PAZ" evidence="5">
    <location>
        <begin position="132"/>
        <end position="250"/>
    </location>
</feature>
<evidence type="ECO:0000313" key="7">
    <source>
        <dbReference type="WBParaSite" id="Minc3s02894g31990"/>
    </source>
</evidence>
<evidence type="ECO:0000256" key="2">
    <source>
        <dbReference type="ARBA" id="ARBA00023125"/>
    </source>
</evidence>
<evidence type="ECO:0000259" key="5">
    <source>
        <dbReference type="PROSITE" id="PS50821"/>
    </source>
</evidence>
<dbReference type="GO" id="GO:0003723">
    <property type="term" value="F:RNA binding"/>
    <property type="evidence" value="ECO:0007669"/>
    <property type="project" value="InterPro"/>
</dbReference>
<dbReference type="InterPro" id="IPR003100">
    <property type="entry name" value="PAZ_dom"/>
</dbReference>
<dbReference type="InterPro" id="IPR012295">
    <property type="entry name" value="TBP_dom_sf"/>
</dbReference>
<dbReference type="PANTHER" id="PTHR10126">
    <property type="entry name" value="TATA-BOX BINDING PROTEIN"/>
    <property type="match status" value="1"/>
</dbReference>
<feature type="region of interest" description="Disordered" evidence="4">
    <location>
        <begin position="15"/>
        <end position="36"/>
    </location>
</feature>
<dbReference type="Pfam" id="PF00352">
    <property type="entry name" value="TBP"/>
    <property type="match status" value="2"/>
</dbReference>
<protein>
    <recommendedName>
        <fullName evidence="5">PAZ domain-containing protein</fullName>
    </recommendedName>
</protein>
<organism evidence="6 7">
    <name type="scientific">Meloidogyne incognita</name>
    <name type="common">Southern root-knot nematode worm</name>
    <name type="synonym">Oxyuris incognita</name>
    <dbReference type="NCBI Taxonomy" id="6306"/>
    <lineage>
        <taxon>Eukaryota</taxon>
        <taxon>Metazoa</taxon>
        <taxon>Ecdysozoa</taxon>
        <taxon>Nematoda</taxon>
        <taxon>Chromadorea</taxon>
        <taxon>Rhabditida</taxon>
        <taxon>Tylenchina</taxon>
        <taxon>Tylenchomorpha</taxon>
        <taxon>Tylenchoidea</taxon>
        <taxon>Meloidogynidae</taxon>
        <taxon>Meloidogyninae</taxon>
        <taxon>Meloidogyne</taxon>
        <taxon>Meloidogyne incognita group</taxon>
    </lineage>
</organism>
<dbReference type="WBParaSite" id="Minc3s02894g31990">
    <property type="protein sequence ID" value="Minc3s02894g31990"/>
    <property type="gene ID" value="Minc3s02894g31990"/>
</dbReference>
<sequence length="448" mass="51582">MEFYNIMPWGVIKDDETPLNTNHTTNQASQEAKEADKKNDIDVITPAFGLLNVVDDLIEVKEDEVEDEKNQDTSEKILRIVIDDDDDKTLDWTAEPENPFRELTPQPPTTTIRPINGITTKQHVRTNKGSIPLLDYLCEIKNCSLKELHVLFHNLEVRRELIENLQQNVQIRTSHLKPSCKNFNVYCHDLTAQSASNVLAMGGYLGITVRGYYYVKHKLKLCHPYLPCIIQFGGGHHRSFYPLECLSVIRNKMKGGLNIMQIENCTAVFKLLPYNKRFSYENFIQLARHGINTEYNPRRFHSIIMRVRHQEYKTTAALIFQSGKVVLTGVPNPALANRMAWRVTKRIQASYKATGNDYSYLKIGVRNLIVTNIVGAYRHPKKLAIERLYSYLRQRQNITCYYEPTIFPALRFKTKIEGRDGEASCLCYISGRVILTGLKSTKRNGIYF</sequence>
<evidence type="ECO:0000256" key="3">
    <source>
        <dbReference type="ARBA" id="ARBA00023163"/>
    </source>
</evidence>
<dbReference type="SUPFAM" id="SSF101690">
    <property type="entry name" value="PAZ domain"/>
    <property type="match status" value="1"/>
</dbReference>
<feature type="compositionally biased region" description="Polar residues" evidence="4">
    <location>
        <begin position="18"/>
        <end position="30"/>
    </location>
</feature>
<dbReference type="InterPro" id="IPR036085">
    <property type="entry name" value="PAZ_dom_sf"/>
</dbReference>
<dbReference type="InterPro" id="IPR000814">
    <property type="entry name" value="TBP"/>
</dbReference>
<comment type="similarity">
    <text evidence="1">Belongs to the TBP family.</text>
</comment>
<dbReference type="CDD" id="cd02846">
    <property type="entry name" value="PAZ_argonaute_like"/>
    <property type="match status" value="1"/>
</dbReference>
<keyword evidence="6" id="KW-1185">Reference proteome</keyword>
<dbReference type="Proteomes" id="UP000887563">
    <property type="component" value="Unplaced"/>
</dbReference>
<keyword evidence="3" id="KW-0804">Transcription</keyword>
<evidence type="ECO:0000256" key="1">
    <source>
        <dbReference type="ARBA" id="ARBA00005560"/>
    </source>
</evidence>
<dbReference type="Gene3D" id="2.170.260.10">
    <property type="entry name" value="paz domain"/>
    <property type="match status" value="1"/>
</dbReference>
<name>A0A914MW11_MELIC</name>
<evidence type="ECO:0000313" key="6">
    <source>
        <dbReference type="Proteomes" id="UP000887563"/>
    </source>
</evidence>
<reference evidence="7" key="1">
    <citation type="submission" date="2022-11" db="UniProtKB">
        <authorList>
            <consortium name="WormBaseParasite"/>
        </authorList>
    </citation>
    <scope>IDENTIFICATION</scope>
</reference>
<keyword evidence="2" id="KW-0238">DNA-binding</keyword>
<dbReference type="GO" id="GO:0006352">
    <property type="term" value="P:DNA-templated transcription initiation"/>
    <property type="evidence" value="ECO:0007669"/>
    <property type="project" value="InterPro"/>
</dbReference>